<dbReference type="AlphaFoldDB" id="A0A4S4BKL0"/>
<evidence type="ECO:0000256" key="2">
    <source>
        <dbReference type="SAM" id="SignalP"/>
    </source>
</evidence>
<evidence type="ECO:0000313" key="4">
    <source>
        <dbReference type="Proteomes" id="UP000310636"/>
    </source>
</evidence>
<dbReference type="EMBL" id="SSOB01000033">
    <property type="protein sequence ID" value="THF75270.1"/>
    <property type="molecule type" value="Genomic_DNA"/>
</dbReference>
<comment type="caution">
    <text evidence="3">The sequence shown here is derived from an EMBL/GenBank/DDBJ whole genome shotgun (WGS) entry which is preliminary data.</text>
</comment>
<name>A0A4S4BKL0_9BACL</name>
<feature type="signal peptide" evidence="2">
    <location>
        <begin position="1"/>
        <end position="28"/>
    </location>
</feature>
<dbReference type="RefSeq" id="WP_136372102.1">
    <property type="nucleotide sequence ID" value="NZ_SSOB01000033.1"/>
</dbReference>
<dbReference type="Proteomes" id="UP000310636">
    <property type="component" value="Unassembled WGS sequence"/>
</dbReference>
<feature type="region of interest" description="Disordered" evidence="1">
    <location>
        <begin position="80"/>
        <end position="101"/>
    </location>
</feature>
<proteinExistence type="predicted"/>
<evidence type="ECO:0000256" key="1">
    <source>
        <dbReference type="SAM" id="MobiDB-lite"/>
    </source>
</evidence>
<accession>A0A4S4BKL0</accession>
<protein>
    <submittedName>
        <fullName evidence="3">Uncharacterized protein</fullName>
    </submittedName>
</protein>
<organism evidence="3 4">
    <name type="scientific">Cohnella fermenti</name>
    <dbReference type="NCBI Taxonomy" id="2565925"/>
    <lineage>
        <taxon>Bacteria</taxon>
        <taxon>Bacillati</taxon>
        <taxon>Bacillota</taxon>
        <taxon>Bacilli</taxon>
        <taxon>Bacillales</taxon>
        <taxon>Paenibacillaceae</taxon>
        <taxon>Cohnella</taxon>
    </lineage>
</organism>
<feature type="chain" id="PRO_5020823622" evidence="2">
    <location>
        <begin position="29"/>
        <end position="101"/>
    </location>
</feature>
<keyword evidence="4" id="KW-1185">Reference proteome</keyword>
<sequence length="101" mass="10945">MRKFTGLIMSIFILFAVLVPVSKSTVSADTVTSNDTTPYPTGAWFEDGKLIFVQANKKATASIKYGTKAFVFRTTRTCSSESASASQCGPLKGTTDDYLRT</sequence>
<keyword evidence="2" id="KW-0732">Signal</keyword>
<reference evidence="3 4" key="1">
    <citation type="submission" date="2019-04" db="EMBL/GenBank/DDBJ databases">
        <title>Cohnella sp. nov. isolated from preserved vegetables.</title>
        <authorList>
            <person name="Lin S.-Y."/>
            <person name="Hung M.-H."/>
            <person name="Young C.-C."/>
        </authorList>
    </citation>
    <scope>NUCLEOTIDE SEQUENCE [LARGE SCALE GENOMIC DNA]</scope>
    <source>
        <strain evidence="3 4">CC-MHH1044</strain>
    </source>
</reference>
<gene>
    <name evidence="3" type="ORF">E6C55_22675</name>
</gene>
<evidence type="ECO:0000313" key="3">
    <source>
        <dbReference type="EMBL" id="THF75270.1"/>
    </source>
</evidence>